<dbReference type="InterPro" id="IPR037272">
    <property type="entry name" value="SNS_sf"/>
</dbReference>
<evidence type="ECO:0000313" key="2">
    <source>
        <dbReference type="Proteomes" id="UP001381693"/>
    </source>
</evidence>
<gene>
    <name evidence="1" type="ORF">SK128_006942</name>
</gene>
<comment type="caution">
    <text evidence="1">The sequence shown here is derived from an EMBL/GenBank/DDBJ whole genome shotgun (WGS) entry which is preliminary data.</text>
</comment>
<name>A0AAN8WSY3_HALRR</name>
<evidence type="ECO:0000313" key="1">
    <source>
        <dbReference type="EMBL" id="KAK7068173.1"/>
    </source>
</evidence>
<sequence length="67" mass="7290">MDSKRPPPRPVNLEEADDGVVEFSPLNQEDDEGTVTIEVPVAEERAAWGSKMQFMLSCISLSVGLGN</sequence>
<organism evidence="1 2">
    <name type="scientific">Halocaridina rubra</name>
    <name type="common">Hawaiian red shrimp</name>
    <dbReference type="NCBI Taxonomy" id="373956"/>
    <lineage>
        <taxon>Eukaryota</taxon>
        <taxon>Metazoa</taxon>
        <taxon>Ecdysozoa</taxon>
        <taxon>Arthropoda</taxon>
        <taxon>Crustacea</taxon>
        <taxon>Multicrustacea</taxon>
        <taxon>Malacostraca</taxon>
        <taxon>Eumalacostraca</taxon>
        <taxon>Eucarida</taxon>
        <taxon>Decapoda</taxon>
        <taxon>Pleocyemata</taxon>
        <taxon>Caridea</taxon>
        <taxon>Atyoidea</taxon>
        <taxon>Atyidae</taxon>
        <taxon>Halocaridina</taxon>
    </lineage>
</organism>
<dbReference type="SUPFAM" id="SSF161070">
    <property type="entry name" value="SNF-like"/>
    <property type="match status" value="1"/>
</dbReference>
<proteinExistence type="predicted"/>
<dbReference type="AlphaFoldDB" id="A0AAN8WSY3"/>
<dbReference type="EMBL" id="JAXCGZ010017395">
    <property type="protein sequence ID" value="KAK7068173.1"/>
    <property type="molecule type" value="Genomic_DNA"/>
</dbReference>
<reference evidence="1 2" key="1">
    <citation type="submission" date="2023-11" db="EMBL/GenBank/DDBJ databases">
        <title>Halocaridina rubra genome assembly.</title>
        <authorList>
            <person name="Smith C."/>
        </authorList>
    </citation>
    <scope>NUCLEOTIDE SEQUENCE [LARGE SCALE GENOMIC DNA]</scope>
    <source>
        <strain evidence="1">EP-1</strain>
        <tissue evidence="1">Whole</tissue>
    </source>
</reference>
<dbReference type="Proteomes" id="UP001381693">
    <property type="component" value="Unassembled WGS sequence"/>
</dbReference>
<accession>A0AAN8WSY3</accession>
<keyword evidence="2" id="KW-1185">Reference proteome</keyword>
<protein>
    <submittedName>
        <fullName evidence="1">Uncharacterized protein</fullName>
    </submittedName>
</protein>
<feature type="non-terminal residue" evidence="1">
    <location>
        <position position="67"/>
    </location>
</feature>